<dbReference type="AlphaFoldDB" id="A0A1H6CIT2"/>
<reference evidence="1 2" key="1">
    <citation type="submission" date="2016-10" db="EMBL/GenBank/DDBJ databases">
        <authorList>
            <person name="de Groot N.N."/>
        </authorList>
    </citation>
    <scope>NUCLEOTIDE SEQUENCE [LARGE SCALE GENOMIC DNA]</scope>
    <source>
        <strain evidence="1 2">DSM 26656</strain>
    </source>
</reference>
<evidence type="ECO:0000313" key="1">
    <source>
        <dbReference type="EMBL" id="SEG72860.1"/>
    </source>
</evidence>
<accession>A0A1H6CIT2</accession>
<evidence type="ECO:0000313" key="2">
    <source>
        <dbReference type="Proteomes" id="UP000236743"/>
    </source>
</evidence>
<name>A0A1H6CIT2_9HYPH</name>
<gene>
    <name evidence="1" type="ORF">SAMN04488115_110176</name>
</gene>
<protein>
    <submittedName>
        <fullName evidence="1">Uncharacterized protein</fullName>
    </submittedName>
</protein>
<dbReference type="EMBL" id="FNUY01000010">
    <property type="protein sequence ID" value="SEG72860.1"/>
    <property type="molecule type" value="Genomic_DNA"/>
</dbReference>
<proteinExistence type="predicted"/>
<keyword evidence="2" id="KW-1185">Reference proteome</keyword>
<sequence>MTTIAKPILDFIAKRGSDDRVIDLSQIFSGTGLTFSVTGTNDKVAAARVEGSTLTIDLLDTLGHSDLQIVATDAAGQSVTDNVRARVTGENAYTVAILPDTQDYTDTNLNNARRRPSII</sequence>
<dbReference type="RefSeq" id="WP_103874629.1">
    <property type="nucleotide sequence ID" value="NZ_FNUY01000010.1"/>
</dbReference>
<organism evidence="1 2">
    <name type="scientific">Bosea lathyri</name>
    <dbReference type="NCBI Taxonomy" id="1036778"/>
    <lineage>
        <taxon>Bacteria</taxon>
        <taxon>Pseudomonadati</taxon>
        <taxon>Pseudomonadota</taxon>
        <taxon>Alphaproteobacteria</taxon>
        <taxon>Hyphomicrobiales</taxon>
        <taxon>Boseaceae</taxon>
        <taxon>Bosea</taxon>
    </lineage>
</organism>
<dbReference type="Proteomes" id="UP000236743">
    <property type="component" value="Unassembled WGS sequence"/>
</dbReference>